<dbReference type="CDD" id="cd09999">
    <property type="entry name" value="Arginase-like_1"/>
    <property type="match status" value="1"/>
</dbReference>
<protein>
    <submittedName>
        <fullName evidence="5">Arginase family protein</fullName>
    </submittedName>
</protein>
<dbReference type="Gene3D" id="3.40.800.10">
    <property type="entry name" value="Ureohydrolase domain"/>
    <property type="match status" value="1"/>
</dbReference>
<dbReference type="PROSITE" id="PS51409">
    <property type="entry name" value="ARGINASE_2"/>
    <property type="match status" value="1"/>
</dbReference>
<dbReference type="InterPro" id="IPR023696">
    <property type="entry name" value="Ureohydrolase_dom_sf"/>
</dbReference>
<dbReference type="RefSeq" id="WP_160952754.1">
    <property type="nucleotide sequence ID" value="NZ_WWEQ01000014.1"/>
</dbReference>
<dbReference type="InterPro" id="IPR006035">
    <property type="entry name" value="Ureohydrolase"/>
</dbReference>
<dbReference type="GO" id="GO:0030145">
    <property type="term" value="F:manganese ion binding"/>
    <property type="evidence" value="ECO:0007669"/>
    <property type="project" value="TreeGrafter"/>
</dbReference>
<keyword evidence="1" id="KW-0479">Metal-binding</keyword>
<gene>
    <name evidence="5" type="ORF">GSY69_04870</name>
</gene>
<reference evidence="5 6" key="1">
    <citation type="submission" date="2020-01" db="EMBL/GenBank/DDBJ databases">
        <authorList>
            <person name="Deng T."/>
        </authorList>
    </citation>
    <scope>NUCLEOTIDE SEQUENCE [LARGE SCALE GENOMIC DNA]</scope>
    <source>
        <strain evidence="5 6">5221</strain>
    </source>
</reference>
<dbReference type="GO" id="GO:0005829">
    <property type="term" value="C:cytosol"/>
    <property type="evidence" value="ECO:0007669"/>
    <property type="project" value="TreeGrafter"/>
</dbReference>
<evidence type="ECO:0000256" key="4">
    <source>
        <dbReference type="PROSITE-ProRule" id="PRU00742"/>
    </source>
</evidence>
<evidence type="ECO:0000313" key="5">
    <source>
        <dbReference type="EMBL" id="MYM19320.1"/>
    </source>
</evidence>
<evidence type="ECO:0000313" key="6">
    <source>
        <dbReference type="Proteomes" id="UP000469215"/>
    </source>
</evidence>
<dbReference type="PANTHER" id="PTHR43782:SF3">
    <property type="entry name" value="ARGINASE"/>
    <property type="match status" value="1"/>
</dbReference>
<comment type="caution">
    <text evidence="5">The sequence shown here is derived from an EMBL/GenBank/DDBJ whole genome shotgun (WGS) entry which is preliminary data.</text>
</comment>
<accession>A0A6N9H5K1</accession>
<keyword evidence="6" id="KW-1185">Reference proteome</keyword>
<comment type="similarity">
    <text evidence="4">Belongs to the arginase family.</text>
</comment>
<keyword evidence="3" id="KW-0464">Manganese</keyword>
<organism evidence="5 6">
    <name type="scientific">Brevibacterium rongguiense</name>
    <dbReference type="NCBI Taxonomy" id="2695267"/>
    <lineage>
        <taxon>Bacteria</taxon>
        <taxon>Bacillati</taxon>
        <taxon>Actinomycetota</taxon>
        <taxon>Actinomycetes</taxon>
        <taxon>Micrococcales</taxon>
        <taxon>Brevibacteriaceae</taxon>
        <taxon>Brevibacterium</taxon>
    </lineage>
</organism>
<dbReference type="Proteomes" id="UP000469215">
    <property type="component" value="Unassembled WGS sequence"/>
</dbReference>
<name>A0A6N9H5K1_9MICO</name>
<dbReference type="EMBL" id="WWEQ01000014">
    <property type="protein sequence ID" value="MYM19320.1"/>
    <property type="molecule type" value="Genomic_DNA"/>
</dbReference>
<evidence type="ECO:0000256" key="2">
    <source>
        <dbReference type="ARBA" id="ARBA00022801"/>
    </source>
</evidence>
<proteinExistence type="inferred from homology"/>
<sequence>MPTPPAPGLTHFAARAGDHNDRAMAASPRLAQALAGLLGQPPTVIGAPEPALAADWDVELTAARPALQAMRAHYDDVLGRGLTPVTALSRCAVALATLPAVAQHRPDAVVIWFDAHADLNTPATTPTGYLGGLALSGSLGWWDSGLGAGLAPDRTVLAGVRDIDPPEAELMRSHAVALVAPGPDFARRLGEAVAGRPVYIHIDCDVLDPDTVPTDYRVPNGLSLGDLRAAAAVLTGSEIVGLEIGELETQTQAEDLDPLLQALAPVLTAVVQS</sequence>
<keyword evidence="2" id="KW-0378">Hydrolase</keyword>
<dbReference type="AlphaFoldDB" id="A0A6N9H5K1"/>
<dbReference type="Pfam" id="PF00491">
    <property type="entry name" value="Arginase"/>
    <property type="match status" value="1"/>
</dbReference>
<dbReference type="GO" id="GO:0004053">
    <property type="term" value="F:arginase activity"/>
    <property type="evidence" value="ECO:0007669"/>
    <property type="project" value="TreeGrafter"/>
</dbReference>
<evidence type="ECO:0000256" key="1">
    <source>
        <dbReference type="ARBA" id="ARBA00022723"/>
    </source>
</evidence>
<dbReference type="PANTHER" id="PTHR43782">
    <property type="entry name" value="ARGINASE"/>
    <property type="match status" value="1"/>
</dbReference>
<dbReference type="SUPFAM" id="SSF52768">
    <property type="entry name" value="Arginase/deacetylase"/>
    <property type="match status" value="1"/>
</dbReference>
<evidence type="ECO:0000256" key="3">
    <source>
        <dbReference type="ARBA" id="ARBA00023211"/>
    </source>
</evidence>